<dbReference type="AlphaFoldDB" id="A0A6J1GL96"/>
<dbReference type="InterPro" id="IPR003676">
    <property type="entry name" value="SAUR_fam"/>
</dbReference>
<comment type="similarity">
    <text evidence="1">Belongs to the ARG7 family.</text>
</comment>
<organism evidence="2 3">
    <name type="scientific">Cucurbita moschata</name>
    <name type="common">Winter crookneck squash</name>
    <name type="synonym">Cucurbita pepo var. moschata</name>
    <dbReference type="NCBI Taxonomy" id="3662"/>
    <lineage>
        <taxon>Eukaryota</taxon>
        <taxon>Viridiplantae</taxon>
        <taxon>Streptophyta</taxon>
        <taxon>Embryophyta</taxon>
        <taxon>Tracheophyta</taxon>
        <taxon>Spermatophyta</taxon>
        <taxon>Magnoliopsida</taxon>
        <taxon>eudicotyledons</taxon>
        <taxon>Gunneridae</taxon>
        <taxon>Pentapetalae</taxon>
        <taxon>rosids</taxon>
        <taxon>fabids</taxon>
        <taxon>Cucurbitales</taxon>
        <taxon>Cucurbitaceae</taxon>
        <taxon>Cucurbiteae</taxon>
        <taxon>Cucurbita</taxon>
    </lineage>
</organism>
<dbReference type="GeneID" id="111454990"/>
<protein>
    <submittedName>
        <fullName evidence="3">Auxin-responsive protein SAUR21-like</fullName>
    </submittedName>
</protein>
<evidence type="ECO:0000313" key="3">
    <source>
        <dbReference type="RefSeq" id="XP_022952260.1"/>
    </source>
</evidence>
<dbReference type="PANTHER" id="PTHR31929">
    <property type="entry name" value="SAUR-LIKE AUXIN-RESPONSIVE PROTEIN FAMILY-RELATED"/>
    <property type="match status" value="1"/>
</dbReference>
<dbReference type="RefSeq" id="XP_022952260.1">
    <property type="nucleotide sequence ID" value="XM_023096492.1"/>
</dbReference>
<proteinExistence type="inferred from homology"/>
<keyword evidence="2" id="KW-1185">Reference proteome</keyword>
<dbReference type="Pfam" id="PF02519">
    <property type="entry name" value="Auxin_inducible"/>
    <property type="match status" value="1"/>
</dbReference>
<evidence type="ECO:0000256" key="1">
    <source>
        <dbReference type="ARBA" id="ARBA00006974"/>
    </source>
</evidence>
<gene>
    <name evidence="3" type="primary">LOC111454990</name>
</gene>
<dbReference type="GO" id="GO:0009733">
    <property type="term" value="P:response to auxin"/>
    <property type="evidence" value="ECO:0007669"/>
    <property type="project" value="InterPro"/>
</dbReference>
<evidence type="ECO:0000313" key="2">
    <source>
        <dbReference type="Proteomes" id="UP000504609"/>
    </source>
</evidence>
<name>A0A6J1GL96_CUCMO</name>
<dbReference type="KEGG" id="cmos:111454990"/>
<dbReference type="Proteomes" id="UP000504609">
    <property type="component" value="Unplaced"/>
</dbReference>
<sequence>MGFRLINSPRKSSSTVPKGFFAVYVGETQKRRHVIPISYLKHPSFQDLLSKAEEEFGFDHPMGGLTIPCNEDVFFEVTSRLAANC</sequence>
<accession>A0A6J1GL96</accession>
<reference evidence="3" key="1">
    <citation type="submission" date="2025-08" db="UniProtKB">
        <authorList>
            <consortium name="RefSeq"/>
        </authorList>
    </citation>
    <scope>IDENTIFICATION</scope>
    <source>
        <tissue evidence="3">Young leaves</tissue>
    </source>
</reference>